<keyword evidence="8" id="KW-1185">Reference proteome</keyword>
<dbReference type="PANTHER" id="PTHR22906:SF43">
    <property type="entry name" value="PROPERDIN"/>
    <property type="match status" value="1"/>
</dbReference>
<dbReference type="InterPro" id="IPR052065">
    <property type="entry name" value="Compl_asym_regulator"/>
</dbReference>
<dbReference type="InterPro" id="IPR036383">
    <property type="entry name" value="TSP1_rpt_sf"/>
</dbReference>
<evidence type="ECO:0000313" key="7">
    <source>
        <dbReference type="EMBL" id="CAH2317019.1"/>
    </source>
</evidence>
<feature type="chain" id="PRO_5042072296" description="Complement factor properdin" evidence="6">
    <location>
        <begin position="26"/>
        <end position="409"/>
    </location>
</feature>
<dbReference type="FunFam" id="2.20.100.10:FF:000001">
    <property type="entry name" value="semaphorin-5A isoform X1"/>
    <property type="match status" value="3"/>
</dbReference>
<dbReference type="Proteomes" id="UP001295444">
    <property type="component" value="Chromosome 09"/>
</dbReference>
<evidence type="ECO:0000256" key="1">
    <source>
        <dbReference type="ARBA" id="ARBA00004613"/>
    </source>
</evidence>
<evidence type="ECO:0000256" key="6">
    <source>
        <dbReference type="SAM" id="SignalP"/>
    </source>
</evidence>
<gene>
    <name evidence="7" type="ORF">PECUL_23A060739</name>
</gene>
<dbReference type="InterPro" id="IPR000884">
    <property type="entry name" value="TSP1_rpt"/>
</dbReference>
<evidence type="ECO:0000313" key="8">
    <source>
        <dbReference type="Proteomes" id="UP001295444"/>
    </source>
</evidence>
<dbReference type="AlphaFoldDB" id="A0AAD1WPM5"/>
<dbReference type="SMART" id="SM00209">
    <property type="entry name" value="TSP1"/>
    <property type="match status" value="5"/>
</dbReference>
<dbReference type="SUPFAM" id="SSF82895">
    <property type="entry name" value="TSP-1 type 1 repeat"/>
    <property type="match status" value="5"/>
</dbReference>
<evidence type="ECO:0000256" key="3">
    <source>
        <dbReference type="ARBA" id="ARBA00022729"/>
    </source>
</evidence>
<dbReference type="Pfam" id="PF18487">
    <property type="entry name" value="TSR"/>
    <property type="match status" value="1"/>
</dbReference>
<keyword evidence="4" id="KW-0677">Repeat</keyword>
<dbReference type="EMBL" id="OW240920">
    <property type="protein sequence ID" value="CAH2317019.1"/>
    <property type="molecule type" value="Genomic_DNA"/>
</dbReference>
<dbReference type="PROSITE" id="PS50092">
    <property type="entry name" value="TSP1"/>
    <property type="match status" value="5"/>
</dbReference>
<reference evidence="7" key="1">
    <citation type="submission" date="2022-03" db="EMBL/GenBank/DDBJ databases">
        <authorList>
            <person name="Alioto T."/>
            <person name="Alioto T."/>
            <person name="Gomez Garrido J."/>
        </authorList>
    </citation>
    <scope>NUCLEOTIDE SEQUENCE</scope>
</reference>
<dbReference type="InterPro" id="IPR049536">
    <property type="entry name" value="CFP_TSR-0"/>
</dbReference>
<feature type="signal peptide" evidence="6">
    <location>
        <begin position="1"/>
        <end position="25"/>
    </location>
</feature>
<proteinExistence type="predicted"/>
<keyword evidence="3 6" id="KW-0732">Signal</keyword>
<organism evidence="7 8">
    <name type="scientific">Pelobates cultripes</name>
    <name type="common">Western spadefoot toad</name>
    <dbReference type="NCBI Taxonomy" id="61616"/>
    <lineage>
        <taxon>Eukaryota</taxon>
        <taxon>Metazoa</taxon>
        <taxon>Chordata</taxon>
        <taxon>Craniata</taxon>
        <taxon>Vertebrata</taxon>
        <taxon>Euteleostomi</taxon>
        <taxon>Amphibia</taxon>
        <taxon>Batrachia</taxon>
        <taxon>Anura</taxon>
        <taxon>Pelobatoidea</taxon>
        <taxon>Pelobatidae</taxon>
        <taxon>Pelobates</taxon>
    </lineage>
</organism>
<sequence length="409" mass="44908">MAPIFLLLQAVVGAFLFLYFPESEAVLCYENSDQGVGTCPDDAYLGDGVTDIECCWNIKYSYKTDATSPCQACRPAKWSAWSEWSPCTVSCKEGIEIRRRSCIGQGDCDGDAIEVQACSLQSCCPENGGWSGWSSWSQCSVTCERGTMERTRECNNPPPECGGTCPGTKKEVAPCDTQQICPTHGSWGSWGSWGACSGACITEGSAIFPNQVRQRSCNNPTPSTNPPGNPCTGDKQEIQDCKTLPFCPVHGGWGEWKKVSECSVTCGLGRVGEERVCNNPAPKHGGRGCPGSPIRHILCNTKTECPIDGEWSEWQDWSDCQLLGEDIRCTTRWSEWSPWSLCSASCGVSERTRQRVCEPIYQDYPDTVTTATKVSEVFFHGTPRFQCQPINNEKLKVVETIPCQNVPKC</sequence>
<dbReference type="InterPro" id="IPR054019">
    <property type="entry name" value="CFP_TSR_C"/>
</dbReference>
<evidence type="ECO:0000256" key="4">
    <source>
        <dbReference type="ARBA" id="ARBA00022737"/>
    </source>
</evidence>
<name>A0AAD1WPM5_PELCU</name>
<accession>A0AAD1WPM5</accession>
<evidence type="ECO:0000256" key="2">
    <source>
        <dbReference type="ARBA" id="ARBA00022525"/>
    </source>
</evidence>
<keyword evidence="5" id="KW-1015">Disulfide bond</keyword>
<keyword evidence="2" id="KW-0964">Secreted</keyword>
<evidence type="ECO:0000256" key="5">
    <source>
        <dbReference type="ARBA" id="ARBA00023157"/>
    </source>
</evidence>
<evidence type="ECO:0008006" key="9">
    <source>
        <dbReference type="Google" id="ProtNLM"/>
    </source>
</evidence>
<dbReference type="Pfam" id="PF00090">
    <property type="entry name" value="TSP_1"/>
    <property type="match status" value="4"/>
</dbReference>
<comment type="subcellular location">
    <subcellularLocation>
        <location evidence="1">Secreted</location>
    </subcellularLocation>
</comment>
<dbReference type="PRINTS" id="PR01705">
    <property type="entry name" value="TSP1REPEAT"/>
</dbReference>
<dbReference type="PANTHER" id="PTHR22906">
    <property type="entry name" value="PROPERDIN"/>
    <property type="match status" value="1"/>
</dbReference>
<dbReference type="Pfam" id="PF22195">
    <property type="entry name" value="TSP1_CFP_C"/>
    <property type="match status" value="1"/>
</dbReference>
<protein>
    <recommendedName>
        <fullName evidence="9">Complement factor properdin</fullName>
    </recommendedName>
</protein>
<dbReference type="Gene3D" id="2.20.100.10">
    <property type="entry name" value="Thrombospondin type-1 (TSP1) repeat"/>
    <property type="match status" value="5"/>
</dbReference>